<evidence type="ECO:0000256" key="1">
    <source>
        <dbReference type="SAM" id="MobiDB-lite"/>
    </source>
</evidence>
<evidence type="ECO:0000313" key="3">
    <source>
        <dbReference type="Proteomes" id="UP000324222"/>
    </source>
</evidence>
<comment type="caution">
    <text evidence="2">The sequence shown here is derived from an EMBL/GenBank/DDBJ whole genome shotgun (WGS) entry which is preliminary data.</text>
</comment>
<evidence type="ECO:0000313" key="2">
    <source>
        <dbReference type="EMBL" id="MPC32892.1"/>
    </source>
</evidence>
<dbReference type="Proteomes" id="UP000324222">
    <property type="component" value="Unassembled WGS sequence"/>
</dbReference>
<dbReference type="EMBL" id="VSRR010002717">
    <property type="protein sequence ID" value="MPC32892.1"/>
    <property type="molecule type" value="Genomic_DNA"/>
</dbReference>
<sequence>MSLKEAAVRHQHGGSRPEFCLAKVCGVRASSVTAEGVTDGRSADDGTKARCGGGAWGDEAALAR</sequence>
<protein>
    <submittedName>
        <fullName evidence="2">Uncharacterized protein</fullName>
    </submittedName>
</protein>
<organism evidence="2 3">
    <name type="scientific">Portunus trituberculatus</name>
    <name type="common">Swimming crab</name>
    <name type="synonym">Neptunus trituberculatus</name>
    <dbReference type="NCBI Taxonomy" id="210409"/>
    <lineage>
        <taxon>Eukaryota</taxon>
        <taxon>Metazoa</taxon>
        <taxon>Ecdysozoa</taxon>
        <taxon>Arthropoda</taxon>
        <taxon>Crustacea</taxon>
        <taxon>Multicrustacea</taxon>
        <taxon>Malacostraca</taxon>
        <taxon>Eumalacostraca</taxon>
        <taxon>Eucarida</taxon>
        <taxon>Decapoda</taxon>
        <taxon>Pleocyemata</taxon>
        <taxon>Brachyura</taxon>
        <taxon>Eubrachyura</taxon>
        <taxon>Portunoidea</taxon>
        <taxon>Portunidae</taxon>
        <taxon>Portuninae</taxon>
        <taxon>Portunus</taxon>
    </lineage>
</organism>
<name>A0A5B7EFG6_PORTR</name>
<dbReference type="AlphaFoldDB" id="A0A5B7EFG6"/>
<feature type="region of interest" description="Disordered" evidence="1">
    <location>
        <begin position="35"/>
        <end position="64"/>
    </location>
</feature>
<reference evidence="2 3" key="1">
    <citation type="submission" date="2019-05" db="EMBL/GenBank/DDBJ databases">
        <title>Another draft genome of Portunus trituberculatus and its Hox gene families provides insights of decapod evolution.</title>
        <authorList>
            <person name="Jeong J.-H."/>
            <person name="Song I."/>
            <person name="Kim S."/>
            <person name="Choi T."/>
            <person name="Kim D."/>
            <person name="Ryu S."/>
            <person name="Kim W."/>
        </authorList>
    </citation>
    <scope>NUCLEOTIDE SEQUENCE [LARGE SCALE GENOMIC DNA]</scope>
    <source>
        <tissue evidence="2">Muscle</tissue>
    </source>
</reference>
<proteinExistence type="predicted"/>
<gene>
    <name evidence="2" type="ORF">E2C01_026226</name>
</gene>
<keyword evidence="3" id="KW-1185">Reference proteome</keyword>
<accession>A0A5B7EFG6</accession>